<dbReference type="EMBL" id="KQ980849">
    <property type="protein sequence ID" value="KYN12230.1"/>
    <property type="molecule type" value="Genomic_DNA"/>
</dbReference>
<keyword evidence="1" id="KW-0472">Membrane</keyword>
<dbReference type="AlphaFoldDB" id="A0A151IWQ3"/>
<name>A0A151IWQ3_9HYME</name>
<keyword evidence="1" id="KW-0812">Transmembrane</keyword>
<sequence>MRFAGFSRSILEMPTFRDPRSPLHQGEEQPDTELFLQAVPFYITLLVGVGGEGEEVVGERGGGIVQYQAAPRPDEVDCKVHETLASQEWIWTRRKPAKRITFMFYCFYTNVYIFFALCNIMVISHILYLLCQCIIVYI</sequence>
<keyword evidence="3" id="KW-1185">Reference proteome</keyword>
<evidence type="ECO:0000313" key="3">
    <source>
        <dbReference type="Proteomes" id="UP000078492"/>
    </source>
</evidence>
<gene>
    <name evidence="2" type="ORF">ALC57_15627</name>
</gene>
<organism evidence="2 3">
    <name type="scientific">Trachymyrmex cornetzi</name>
    <dbReference type="NCBI Taxonomy" id="471704"/>
    <lineage>
        <taxon>Eukaryota</taxon>
        <taxon>Metazoa</taxon>
        <taxon>Ecdysozoa</taxon>
        <taxon>Arthropoda</taxon>
        <taxon>Hexapoda</taxon>
        <taxon>Insecta</taxon>
        <taxon>Pterygota</taxon>
        <taxon>Neoptera</taxon>
        <taxon>Endopterygota</taxon>
        <taxon>Hymenoptera</taxon>
        <taxon>Apocrita</taxon>
        <taxon>Aculeata</taxon>
        <taxon>Formicoidea</taxon>
        <taxon>Formicidae</taxon>
        <taxon>Myrmicinae</taxon>
        <taxon>Trachymyrmex</taxon>
    </lineage>
</organism>
<dbReference type="Proteomes" id="UP000078492">
    <property type="component" value="Unassembled WGS sequence"/>
</dbReference>
<protein>
    <submittedName>
        <fullName evidence="2">Uncharacterized protein</fullName>
    </submittedName>
</protein>
<proteinExistence type="predicted"/>
<evidence type="ECO:0000313" key="2">
    <source>
        <dbReference type="EMBL" id="KYN12230.1"/>
    </source>
</evidence>
<keyword evidence="1" id="KW-1133">Transmembrane helix</keyword>
<evidence type="ECO:0000256" key="1">
    <source>
        <dbReference type="SAM" id="Phobius"/>
    </source>
</evidence>
<reference evidence="2 3" key="1">
    <citation type="submission" date="2015-09" db="EMBL/GenBank/DDBJ databases">
        <title>Trachymyrmex cornetzi WGS genome.</title>
        <authorList>
            <person name="Nygaard S."/>
            <person name="Hu H."/>
            <person name="Boomsma J."/>
            <person name="Zhang G."/>
        </authorList>
    </citation>
    <scope>NUCLEOTIDE SEQUENCE [LARGE SCALE GENOMIC DNA]</scope>
    <source>
        <strain evidence="2">Tcor2-1</strain>
        <tissue evidence="2">Whole body</tissue>
    </source>
</reference>
<accession>A0A151IWQ3</accession>
<feature type="transmembrane region" description="Helical" evidence="1">
    <location>
        <begin position="102"/>
        <end position="130"/>
    </location>
</feature>